<dbReference type="Proteomes" id="UP000596661">
    <property type="component" value="Chromosome 6"/>
</dbReference>
<dbReference type="EMBL" id="UZAU01000576">
    <property type="status" value="NOT_ANNOTATED_CDS"/>
    <property type="molecule type" value="Genomic_DNA"/>
</dbReference>
<dbReference type="Pfam" id="PF23622">
    <property type="entry name" value="LRR_At1g61320_AtMIF1"/>
    <property type="match status" value="1"/>
</dbReference>
<reference evidence="3" key="2">
    <citation type="submission" date="2021-03" db="UniProtKB">
        <authorList>
            <consortium name="EnsemblPlants"/>
        </authorList>
    </citation>
    <scope>IDENTIFICATION</scope>
</reference>
<dbReference type="EnsemblPlants" id="novel_model_5030_5bd9a17a.3.5bd9b13a">
    <property type="protein sequence ID" value="cds.novel_model_5030_5bd9a17a.3.5bd9b13a"/>
    <property type="gene ID" value="novel_gene_2622_5bd9a17a"/>
</dbReference>
<organism evidence="3 4">
    <name type="scientific">Cannabis sativa</name>
    <name type="common">Hemp</name>
    <name type="synonym">Marijuana</name>
    <dbReference type="NCBI Taxonomy" id="3483"/>
    <lineage>
        <taxon>Eukaryota</taxon>
        <taxon>Viridiplantae</taxon>
        <taxon>Streptophyta</taxon>
        <taxon>Embryophyta</taxon>
        <taxon>Tracheophyta</taxon>
        <taxon>Spermatophyta</taxon>
        <taxon>Magnoliopsida</taxon>
        <taxon>eudicotyledons</taxon>
        <taxon>Gunneridae</taxon>
        <taxon>Pentapetalae</taxon>
        <taxon>rosids</taxon>
        <taxon>fabids</taxon>
        <taxon>Rosales</taxon>
        <taxon>Cannabaceae</taxon>
        <taxon>Cannabis</taxon>
    </lineage>
</organism>
<evidence type="ECO:0000313" key="3">
    <source>
        <dbReference type="EnsemblPlants" id="cds.novel_model_5033_5bd9a17a.4.5bd9b13a"/>
    </source>
</evidence>
<dbReference type="InterPro" id="IPR053781">
    <property type="entry name" value="F-box_AtFBL13-like"/>
</dbReference>
<dbReference type="Gramene" id="novel_model_5030_5bd9a17a.3.5bd9b13a">
    <property type="protein sequence ID" value="cds.novel_model_5030_5bd9a17a.3.5bd9b13a"/>
    <property type="gene ID" value="novel_gene_2622_5bd9a17a"/>
</dbReference>
<dbReference type="InterPro" id="IPR053197">
    <property type="entry name" value="F-box_SCFL_complex_component"/>
</dbReference>
<feature type="domain" description="F-box" evidence="2">
    <location>
        <begin position="25"/>
        <end position="61"/>
    </location>
</feature>
<accession>A0A803R4L0</accession>
<evidence type="ECO:0000313" key="4">
    <source>
        <dbReference type="Proteomes" id="UP000596661"/>
    </source>
</evidence>
<dbReference type="SUPFAM" id="SSF81383">
    <property type="entry name" value="F-box domain"/>
    <property type="match status" value="1"/>
</dbReference>
<proteinExistence type="predicted"/>
<dbReference type="Gene3D" id="1.20.1280.50">
    <property type="match status" value="1"/>
</dbReference>
<dbReference type="PANTHER" id="PTHR34223:SF51">
    <property type="entry name" value="OS06G0556300 PROTEIN"/>
    <property type="match status" value="1"/>
</dbReference>
<dbReference type="Gramene" id="novel_model_5031_5bd9a17a.2.5bd9b13a">
    <property type="protein sequence ID" value="cds.novel_model_5031_5bd9a17a.2.5bd9b13a"/>
    <property type="gene ID" value="novel_gene_2622_5bd9a17a"/>
</dbReference>
<keyword evidence="4" id="KW-1185">Reference proteome</keyword>
<dbReference type="AlphaFoldDB" id="A0A803R4L0"/>
<feature type="region of interest" description="Disordered" evidence="1">
    <location>
        <begin position="1"/>
        <end position="25"/>
    </location>
</feature>
<dbReference type="CDD" id="cd22160">
    <property type="entry name" value="F-box_AtFBL13-like"/>
    <property type="match status" value="1"/>
</dbReference>
<dbReference type="OMA" id="RVETHYY"/>
<dbReference type="InterPro" id="IPR055357">
    <property type="entry name" value="LRR_At1g61320_AtMIF1"/>
</dbReference>
<gene>
    <name evidence="3" type="primary">LOC115718411</name>
</gene>
<accession>A0A803R4K7</accession>
<evidence type="ECO:0000259" key="2">
    <source>
        <dbReference type="PROSITE" id="PS50181"/>
    </source>
</evidence>
<dbReference type="PANTHER" id="PTHR34223">
    <property type="entry name" value="OS11G0201299 PROTEIN"/>
    <property type="match status" value="1"/>
</dbReference>
<evidence type="ECO:0000256" key="1">
    <source>
        <dbReference type="SAM" id="MobiDB-lite"/>
    </source>
</evidence>
<accession>A0A803R4K8</accession>
<dbReference type="SUPFAM" id="SSF52047">
    <property type="entry name" value="RNI-like"/>
    <property type="match status" value="1"/>
</dbReference>
<dbReference type="InterPro" id="IPR001810">
    <property type="entry name" value="F-box_dom"/>
</dbReference>
<dbReference type="EnsemblPlants" id="novel_model_5031_5bd9a17a.2.5bd9b13a">
    <property type="protein sequence ID" value="cds.novel_model_5031_5bd9a17a.2.5bd9b13a"/>
    <property type="gene ID" value="novel_gene_2622_5bd9a17a"/>
</dbReference>
<reference evidence="3 4" key="1">
    <citation type="submission" date="2018-11" db="EMBL/GenBank/DDBJ databases">
        <authorList>
            <person name="Grassa J C."/>
        </authorList>
    </citation>
    <scope>NUCLEOTIDE SEQUENCE [LARGE SCALE GENOMIC DNA]</scope>
</reference>
<dbReference type="OrthoDB" id="1194127at2759"/>
<name>A0A803R4L0_CANSA</name>
<protein>
    <recommendedName>
        <fullName evidence="2">F-box domain-containing protein</fullName>
    </recommendedName>
</protein>
<sequence length="488" mass="56279">MDNEGVKKRAKTTSSSSSMVAGDDDDRISKLPDSVIIHILSFLPTEDVVQTCILSKRWKLIWYSVPTISFSYNIELKQDQQKFYTYMKKYLKHRKKAMDNITDLVITSFNLKINDFYQRSKAGLLDKWLAFAVENKVKELHLKIGLGKKRMFMYYPEYYYCLPKVVDNATYLTVLELDGVELDTSCSFSFPSLKILSLEEIHQADTSKDNVDVVFKFLLGCPCLEKLRLHNYEFLRGDGKLPLQSLGLKFLELKRTDNQDDLRIEAINLESLVISGDSADNVNLSACKKIRNLSFDDIGDIFDLSLNALISNYPLLENLTLRFKYTNDEHLKISGQRLKSFNFKNLCCKPCNITIESAPKLGYFCYEGYLDLSILIEPSNSLSGKIVISEGYNDGYNGYDSIWFTDMLNFLLNLNCSWNTISLHVKEYEALIWPEKLKRVCRSPLLNWKHLKVITNYGNPERISDLKESLMWISPSLETLSINEKCIF</sequence>
<dbReference type="Gene3D" id="3.80.10.10">
    <property type="entry name" value="Ribonuclease Inhibitor"/>
    <property type="match status" value="1"/>
</dbReference>
<dbReference type="Gramene" id="novel_model_5033_5bd9a17a.4.5bd9b13a">
    <property type="protein sequence ID" value="cds.novel_model_5033_5bd9a17a.4.5bd9b13a"/>
    <property type="gene ID" value="novel_gene_2622_5bd9a17a"/>
</dbReference>
<dbReference type="InterPro" id="IPR032675">
    <property type="entry name" value="LRR_dom_sf"/>
</dbReference>
<dbReference type="InterPro" id="IPR036047">
    <property type="entry name" value="F-box-like_dom_sf"/>
</dbReference>
<dbReference type="EnsemblPlants" id="novel_model_5033_5bd9a17a.4.5bd9b13a">
    <property type="protein sequence ID" value="cds.novel_model_5033_5bd9a17a.4.5bd9b13a"/>
    <property type="gene ID" value="novel_gene_2622_5bd9a17a"/>
</dbReference>
<dbReference type="PROSITE" id="PS50181">
    <property type="entry name" value="FBOX"/>
    <property type="match status" value="1"/>
</dbReference>
<dbReference type="Pfam" id="PF00646">
    <property type="entry name" value="F-box"/>
    <property type="match status" value="1"/>
</dbReference>